<dbReference type="EMBL" id="BNCQ01000026">
    <property type="protein sequence ID" value="GIM08095.1"/>
    <property type="molecule type" value="Genomic_DNA"/>
</dbReference>
<organism evidence="8 9">
    <name type="scientific">Volvox reticuliferus</name>
    <dbReference type="NCBI Taxonomy" id="1737510"/>
    <lineage>
        <taxon>Eukaryota</taxon>
        <taxon>Viridiplantae</taxon>
        <taxon>Chlorophyta</taxon>
        <taxon>core chlorophytes</taxon>
        <taxon>Chlorophyceae</taxon>
        <taxon>CS clade</taxon>
        <taxon>Chlamydomonadales</taxon>
        <taxon>Volvocaceae</taxon>
        <taxon>Volvox</taxon>
    </lineage>
</organism>
<gene>
    <name evidence="8" type="ORF">Vretimale_12159</name>
</gene>
<evidence type="ECO:0000256" key="1">
    <source>
        <dbReference type="ARBA" id="ARBA00004651"/>
    </source>
</evidence>
<dbReference type="Proteomes" id="UP000722791">
    <property type="component" value="Unassembled WGS sequence"/>
</dbReference>
<sequence>MFIPTTSTRYFRLIGMVKQRFLGFVLSMADLASDIWITVMYWRCGEVCRTWAVSATIVLVVSSAYVGYRGYFLMLEKSTFDIWGLSQEYHTSARINVIRMVISALQLHHCVCALVTIRSWRRVLHLKRQLGLGVAAVSDNSNKVLDEVTGRGGGRYNAAALSAVEEALVRLESVDADCTWWKTYEMVLKALPQLILQSYVVLLTRDLNHLNLFSILLSLLSVTWACVGLYNNDKIGSRFWNIVVVDKPKDYSALFVYLLGSVGLRITVMVMIMVALSWMASIYVVFLVVSSQLVALVCIYKSTRDEGSALIAAALDDHVYTIATENNVSFQMFIRIVFLGYSLPNMVACGPGLAAYGYKFRHRWLLIKANVLWRLVESWAGAALCLLLKPLSACIGPQTRYLDCAGCCRGPVVRTELLALCGVFTAMYIVGFMIWWPTRSTHLHTVTEWTSERRKLASSPGSETPAVPYSIERLKLTSSYLCRRGLLPAVE</sequence>
<accession>A0A8J4GHV9</accession>
<evidence type="ECO:0000256" key="6">
    <source>
        <dbReference type="ARBA" id="ARBA00023136"/>
    </source>
</evidence>
<protein>
    <recommendedName>
        <fullName evidence="10">XK-related protein</fullName>
    </recommendedName>
</protein>
<evidence type="ECO:0000256" key="7">
    <source>
        <dbReference type="SAM" id="Phobius"/>
    </source>
</evidence>
<dbReference type="AlphaFoldDB" id="A0A8J4GHV9"/>
<keyword evidence="6 7" id="KW-0472">Membrane</keyword>
<comment type="subcellular location">
    <subcellularLocation>
        <location evidence="1">Cell membrane</location>
        <topology evidence="1">Multi-pass membrane protein</topology>
    </subcellularLocation>
</comment>
<dbReference type="PANTHER" id="PTHR16024">
    <property type="entry name" value="XK-RELATED PROTEIN"/>
    <property type="match status" value="1"/>
</dbReference>
<feature type="transmembrane region" description="Helical" evidence="7">
    <location>
        <begin position="336"/>
        <end position="358"/>
    </location>
</feature>
<keyword evidence="5 7" id="KW-1133">Transmembrane helix</keyword>
<comment type="caution">
    <text evidence="8">The sequence shown here is derived from an EMBL/GenBank/DDBJ whole genome shotgun (WGS) entry which is preliminary data.</text>
</comment>
<evidence type="ECO:0000313" key="8">
    <source>
        <dbReference type="EMBL" id="GIM08095.1"/>
    </source>
</evidence>
<proteinExistence type="inferred from homology"/>
<evidence type="ECO:0000256" key="4">
    <source>
        <dbReference type="ARBA" id="ARBA00022692"/>
    </source>
</evidence>
<keyword evidence="4 7" id="KW-0812">Transmembrane</keyword>
<comment type="similarity">
    <text evidence="2">Belongs to the XK family.</text>
</comment>
<dbReference type="InterPro" id="IPR018629">
    <property type="entry name" value="XK-rel"/>
</dbReference>
<dbReference type="PANTHER" id="PTHR16024:SF28">
    <property type="entry name" value="XK-RELATED PROTEIN"/>
    <property type="match status" value="1"/>
</dbReference>
<name>A0A8J4GHV9_9CHLO</name>
<evidence type="ECO:0000313" key="9">
    <source>
        <dbReference type="Proteomes" id="UP000722791"/>
    </source>
</evidence>
<evidence type="ECO:0000256" key="3">
    <source>
        <dbReference type="ARBA" id="ARBA00022475"/>
    </source>
</evidence>
<feature type="transmembrane region" description="Helical" evidence="7">
    <location>
        <begin position="21"/>
        <end position="43"/>
    </location>
</feature>
<feature type="transmembrane region" description="Helical" evidence="7">
    <location>
        <begin position="49"/>
        <end position="68"/>
    </location>
</feature>
<feature type="transmembrane region" description="Helical" evidence="7">
    <location>
        <begin position="378"/>
        <end position="396"/>
    </location>
</feature>
<keyword evidence="3" id="KW-1003">Cell membrane</keyword>
<evidence type="ECO:0008006" key="10">
    <source>
        <dbReference type="Google" id="ProtNLM"/>
    </source>
</evidence>
<feature type="transmembrane region" description="Helical" evidence="7">
    <location>
        <begin position="282"/>
        <end position="300"/>
    </location>
</feature>
<feature type="transmembrane region" description="Helical" evidence="7">
    <location>
        <begin position="97"/>
        <end position="117"/>
    </location>
</feature>
<feature type="transmembrane region" description="Helical" evidence="7">
    <location>
        <begin position="251"/>
        <end position="276"/>
    </location>
</feature>
<dbReference type="Pfam" id="PF09815">
    <property type="entry name" value="XK-related"/>
    <property type="match status" value="1"/>
</dbReference>
<evidence type="ECO:0000256" key="2">
    <source>
        <dbReference type="ARBA" id="ARBA00008789"/>
    </source>
</evidence>
<reference evidence="8" key="1">
    <citation type="journal article" date="2021" name="Proc. Natl. Acad. Sci. U.S.A.">
        <title>Three genomes in the algal genus Volvox reveal the fate of a haploid sex-determining region after a transition to homothallism.</title>
        <authorList>
            <person name="Yamamoto K."/>
            <person name="Hamaji T."/>
            <person name="Kawai-Toyooka H."/>
            <person name="Matsuzaki R."/>
            <person name="Takahashi F."/>
            <person name="Nishimura Y."/>
            <person name="Kawachi M."/>
            <person name="Noguchi H."/>
            <person name="Minakuchi Y."/>
            <person name="Umen J.G."/>
            <person name="Toyoda A."/>
            <person name="Nozaki H."/>
        </authorList>
    </citation>
    <scope>NUCLEOTIDE SEQUENCE</scope>
    <source>
        <strain evidence="8">NIES-3785</strain>
    </source>
</reference>
<dbReference type="InterPro" id="IPR050895">
    <property type="entry name" value="XK-related_scramblase"/>
</dbReference>
<feature type="transmembrane region" description="Helical" evidence="7">
    <location>
        <begin position="210"/>
        <end position="230"/>
    </location>
</feature>
<evidence type="ECO:0000256" key="5">
    <source>
        <dbReference type="ARBA" id="ARBA00022989"/>
    </source>
</evidence>
<dbReference type="GO" id="GO:0005886">
    <property type="term" value="C:plasma membrane"/>
    <property type="evidence" value="ECO:0007669"/>
    <property type="project" value="UniProtKB-SubCell"/>
</dbReference>
<feature type="transmembrane region" description="Helical" evidence="7">
    <location>
        <begin position="417"/>
        <end position="436"/>
    </location>
</feature>